<dbReference type="GeneID" id="35443330"/>
<dbReference type="InterPro" id="IPR011990">
    <property type="entry name" value="TPR-like_helical_dom_sf"/>
</dbReference>
<reference evidence="3 4" key="1">
    <citation type="journal article" date="2016" name="Proc. Natl. Acad. Sci. U.S.A.">
        <title>Lipid metabolic changes in an early divergent fungus govern the establishment of a mutualistic symbiosis with endobacteria.</title>
        <authorList>
            <person name="Lastovetsky O.A."/>
            <person name="Gaspar M.L."/>
            <person name="Mondo S.J."/>
            <person name="LaButti K.M."/>
            <person name="Sandor L."/>
            <person name="Grigoriev I.V."/>
            <person name="Henry S.A."/>
            <person name="Pawlowska T.E."/>
        </authorList>
    </citation>
    <scope>NUCLEOTIDE SEQUENCE [LARGE SCALE GENOMIC DNA]</scope>
    <source>
        <strain evidence="3 4">ATCC 52813</strain>
    </source>
</reference>
<dbReference type="InterPro" id="IPR006597">
    <property type="entry name" value="Sel1-like"/>
</dbReference>
<sequence length="470" mass="52508">MTTLPSNNSHSNDSNQSSPYTSEISLTTNTSSSSGPPIPPPHLENVQFYTPAPTIRQNQMANKDFDYLPSSSIDMATEASKRRSERINSVNQEFPPISVENIRKLRDESEQSKDPSRRLFFARYLLYAASHLAPNPEYPERTEQLKNNLQGEAVKIIKKLASYKTGCAEAQLFLGNCYGNGDHGLKPDVDKAFALYLQGSKQNHPECTYRVAVCYEHGLGTKRNYRHAMQFYKKAANLSDPSGMYKLGLILLDGLVGQQKNPREAISWFLRAAQIADENHPEVLHQLGLIHEKESDIPSVIPDVDYARELFSQAAVLGYAPSQYKLGWAYENAGLNCPTDPRRSIAWYSCAAEQNDGEAELALSGWCFTGADGILPQNDTEAYLWAKKAAEKDLPKAEYAMGYYTEMGIGVPKDLDKAKRWYTKAASHGDEKAIQRLKALEQSKGTSLKRRPTRNKNGKPIAKNLDCVLM</sequence>
<dbReference type="EMBL" id="KZ303844">
    <property type="protein sequence ID" value="PHZ15527.1"/>
    <property type="molecule type" value="Genomic_DNA"/>
</dbReference>
<evidence type="ECO:0000256" key="2">
    <source>
        <dbReference type="SAM" id="MobiDB-lite"/>
    </source>
</evidence>
<feature type="region of interest" description="Disordered" evidence="2">
    <location>
        <begin position="1"/>
        <end position="46"/>
    </location>
</feature>
<evidence type="ECO:0000256" key="1">
    <source>
        <dbReference type="ARBA" id="ARBA00022737"/>
    </source>
</evidence>
<evidence type="ECO:0000313" key="3">
    <source>
        <dbReference type="EMBL" id="PHZ15527.1"/>
    </source>
</evidence>
<proteinExistence type="predicted"/>
<dbReference type="PANTHER" id="PTHR46430">
    <property type="entry name" value="PROTEIN SKT5-RELATED"/>
    <property type="match status" value="1"/>
</dbReference>
<feature type="compositionally biased region" description="Low complexity" evidence="2">
    <location>
        <begin position="1"/>
        <end position="35"/>
    </location>
</feature>
<dbReference type="SMART" id="SM00671">
    <property type="entry name" value="SEL1"/>
    <property type="match status" value="7"/>
</dbReference>
<dbReference type="RefSeq" id="XP_023469235.1">
    <property type="nucleotide sequence ID" value="XM_023612341.1"/>
</dbReference>
<dbReference type="AlphaFoldDB" id="A0A2G4T3E4"/>
<dbReference type="SUPFAM" id="SSF81901">
    <property type="entry name" value="HCP-like"/>
    <property type="match status" value="1"/>
</dbReference>
<keyword evidence="1" id="KW-0677">Repeat</keyword>
<accession>A0A2G4T3E4</accession>
<dbReference type="STRING" id="1340429.A0A2G4T3E4"/>
<gene>
    <name evidence="3" type="ORF">RHIMIDRAFT_272745</name>
</gene>
<dbReference type="Gene3D" id="1.25.40.10">
    <property type="entry name" value="Tetratricopeptide repeat domain"/>
    <property type="match status" value="2"/>
</dbReference>
<organism evidence="3 4">
    <name type="scientific">Rhizopus microsporus ATCC 52813</name>
    <dbReference type="NCBI Taxonomy" id="1340429"/>
    <lineage>
        <taxon>Eukaryota</taxon>
        <taxon>Fungi</taxon>
        <taxon>Fungi incertae sedis</taxon>
        <taxon>Mucoromycota</taxon>
        <taxon>Mucoromycotina</taxon>
        <taxon>Mucoromycetes</taxon>
        <taxon>Mucorales</taxon>
        <taxon>Mucorineae</taxon>
        <taxon>Rhizopodaceae</taxon>
        <taxon>Rhizopus</taxon>
    </lineage>
</organism>
<evidence type="ECO:0000313" key="4">
    <source>
        <dbReference type="Proteomes" id="UP000242254"/>
    </source>
</evidence>
<name>A0A2G4T3E4_RHIZD</name>
<dbReference type="PANTHER" id="PTHR46430:SF3">
    <property type="entry name" value="ACTIVATOR OF C KINASE PROTEIN 1"/>
    <property type="match status" value="1"/>
</dbReference>
<dbReference type="Pfam" id="PF08238">
    <property type="entry name" value="Sel1"/>
    <property type="match status" value="7"/>
</dbReference>
<dbReference type="Proteomes" id="UP000242254">
    <property type="component" value="Unassembled WGS sequence"/>
</dbReference>
<protein>
    <submittedName>
        <fullName evidence="3">HCP-like protein</fullName>
    </submittedName>
</protein>
<keyword evidence="4" id="KW-1185">Reference proteome</keyword>
<dbReference type="InterPro" id="IPR051726">
    <property type="entry name" value="Chitin_Synth_Reg"/>
</dbReference>